<dbReference type="AlphaFoldDB" id="A0A2M8KRE9"/>
<dbReference type="EMBL" id="PFED01000195">
    <property type="protein sequence ID" value="PJE62485.1"/>
    <property type="molecule type" value="Genomic_DNA"/>
</dbReference>
<gene>
    <name evidence="2" type="ORF">COU88_04760</name>
</gene>
<feature type="transmembrane region" description="Helical" evidence="1">
    <location>
        <begin position="64"/>
        <end position="85"/>
    </location>
</feature>
<comment type="caution">
    <text evidence="2">The sequence shown here is derived from an EMBL/GenBank/DDBJ whole genome shotgun (WGS) entry which is preliminary data.</text>
</comment>
<keyword evidence="1" id="KW-1133">Transmembrane helix</keyword>
<evidence type="ECO:0000313" key="2">
    <source>
        <dbReference type="EMBL" id="PJE62485.1"/>
    </source>
</evidence>
<evidence type="ECO:0000313" key="3">
    <source>
        <dbReference type="Proteomes" id="UP000229554"/>
    </source>
</evidence>
<proteinExistence type="predicted"/>
<dbReference type="InterPro" id="IPR043993">
    <property type="entry name" value="T4SS_pilin"/>
</dbReference>
<keyword evidence="1" id="KW-0812">Transmembrane</keyword>
<feature type="transmembrane region" description="Helical" evidence="1">
    <location>
        <begin position="20"/>
        <end position="43"/>
    </location>
</feature>
<accession>A0A2M8KRE9</accession>
<sequence>MTTWSNCLIDGVPTLKCLEVVFQNILLALGGLIFVILLVLFIYGSITILTAGDNAEKLKKGKGIFTSAIIGVVVIAGAYVVLLALEQVLGVGGLTTFTIHEVAAPASP</sequence>
<dbReference type="Proteomes" id="UP000229554">
    <property type="component" value="Unassembled WGS sequence"/>
</dbReference>
<evidence type="ECO:0000256" key="1">
    <source>
        <dbReference type="SAM" id="Phobius"/>
    </source>
</evidence>
<protein>
    <submittedName>
        <fullName evidence="2">Uncharacterized protein</fullName>
    </submittedName>
</protein>
<keyword evidence="1" id="KW-0472">Membrane</keyword>
<name>A0A2M8KRE9_9BACT</name>
<dbReference type="Pfam" id="PF18895">
    <property type="entry name" value="T4SS_pilin"/>
    <property type="match status" value="1"/>
</dbReference>
<organism evidence="2 3">
    <name type="scientific">Candidatus Roizmanbacteria bacterium CG10_big_fil_rev_8_21_14_0_10_39_6</name>
    <dbReference type="NCBI Taxonomy" id="1974853"/>
    <lineage>
        <taxon>Bacteria</taxon>
        <taxon>Candidatus Roizmaniibacteriota</taxon>
    </lineage>
</organism>
<reference evidence="3" key="1">
    <citation type="submission" date="2017-09" db="EMBL/GenBank/DDBJ databases">
        <title>Depth-based differentiation of microbial function through sediment-hosted aquifers and enrichment of novel symbionts in the deep terrestrial subsurface.</title>
        <authorList>
            <person name="Probst A.J."/>
            <person name="Ladd B."/>
            <person name="Jarett J.K."/>
            <person name="Geller-Mcgrath D.E."/>
            <person name="Sieber C.M.K."/>
            <person name="Emerson J.B."/>
            <person name="Anantharaman K."/>
            <person name="Thomas B.C."/>
            <person name="Malmstrom R."/>
            <person name="Stieglmeier M."/>
            <person name="Klingl A."/>
            <person name="Woyke T."/>
            <person name="Ryan C.M."/>
            <person name="Banfield J.F."/>
        </authorList>
    </citation>
    <scope>NUCLEOTIDE SEQUENCE [LARGE SCALE GENOMIC DNA]</scope>
</reference>